<protein>
    <recommendedName>
        <fullName evidence="1">Transposase DDE domain-containing protein</fullName>
    </recommendedName>
</protein>
<feature type="non-terminal residue" evidence="2">
    <location>
        <position position="219"/>
    </location>
</feature>
<dbReference type="InterPro" id="IPR025668">
    <property type="entry name" value="Tnp_DDE_dom"/>
</dbReference>
<comment type="caution">
    <text evidence="2">The sequence shown here is derived from an EMBL/GenBank/DDBJ whole genome shotgun (WGS) entry which is preliminary data.</text>
</comment>
<evidence type="ECO:0000259" key="1">
    <source>
        <dbReference type="Pfam" id="PF13612"/>
    </source>
</evidence>
<dbReference type="AlphaFoldDB" id="A0A5J4PF71"/>
<dbReference type="NCBIfam" id="NF033520">
    <property type="entry name" value="transpos_IS982"/>
    <property type="match status" value="1"/>
</dbReference>
<sequence>MTMLDEAKITEIFFMVDEFCKEYIKTVNKFSLSAADSGKKHRNKPSRLSDSEVITILILFHLSGYRCLKHFYLQHVCIHMQLLFPSQVSYNRFVELEKKVIVPMVCFLKTCLPGKCTGITFVDSTRLCVCKNQRIHNHKVFKGIAQRGKTSMGWFYGFKLHIICNEKGEILNFVFTTGNVDDRAPLTATNLLKGVIGKLVGDKGYIGESLFNKLFFNGI</sequence>
<gene>
    <name evidence="2" type="ORF">EZS27_041108</name>
</gene>
<evidence type="ECO:0000313" key="2">
    <source>
        <dbReference type="EMBL" id="KAA6307224.1"/>
    </source>
</evidence>
<accession>A0A5J4PF71</accession>
<dbReference type="EMBL" id="SNRY01009326">
    <property type="protein sequence ID" value="KAA6307224.1"/>
    <property type="molecule type" value="Genomic_DNA"/>
</dbReference>
<proteinExistence type="predicted"/>
<organism evidence="2">
    <name type="scientific">termite gut metagenome</name>
    <dbReference type="NCBI Taxonomy" id="433724"/>
    <lineage>
        <taxon>unclassified sequences</taxon>
        <taxon>metagenomes</taxon>
        <taxon>organismal metagenomes</taxon>
    </lineage>
</organism>
<dbReference type="Pfam" id="PF13612">
    <property type="entry name" value="DDE_Tnp_1_3"/>
    <property type="match status" value="1"/>
</dbReference>
<feature type="domain" description="Transposase DDE" evidence="1">
    <location>
        <begin position="114"/>
        <end position="218"/>
    </location>
</feature>
<reference evidence="2" key="1">
    <citation type="submission" date="2019-03" db="EMBL/GenBank/DDBJ databases">
        <title>Single cell metagenomics reveals metabolic interactions within the superorganism composed of flagellate Streblomastix strix and complex community of Bacteroidetes bacteria on its surface.</title>
        <authorList>
            <person name="Treitli S.C."/>
            <person name="Kolisko M."/>
            <person name="Husnik F."/>
            <person name="Keeling P."/>
            <person name="Hampl V."/>
        </authorList>
    </citation>
    <scope>NUCLEOTIDE SEQUENCE</scope>
    <source>
        <strain evidence="2">STM</strain>
    </source>
</reference>
<name>A0A5J4PF71_9ZZZZ</name>